<evidence type="ECO:0000256" key="6">
    <source>
        <dbReference type="ARBA" id="ARBA00022617"/>
    </source>
</evidence>
<comment type="cofactor">
    <cofactor evidence="1">
        <name>FMN</name>
        <dbReference type="ChEBI" id="CHEBI:58210"/>
    </cofactor>
</comment>
<keyword evidence="5" id="KW-0813">Transport</keyword>
<keyword evidence="11" id="KW-0521">NADP</keyword>
<dbReference type="SUPFAM" id="SSF48264">
    <property type="entry name" value="Cytochrome P450"/>
    <property type="match status" value="1"/>
</dbReference>
<dbReference type="InterPro" id="IPR002401">
    <property type="entry name" value="Cyt_P450_E_grp-I"/>
</dbReference>
<name>A0A0C5LBP0_9AGAM</name>
<evidence type="ECO:0000256" key="2">
    <source>
        <dbReference type="ARBA" id="ARBA00001971"/>
    </source>
</evidence>
<dbReference type="PROSITE" id="PS00086">
    <property type="entry name" value="CYTOCHROME_P450"/>
    <property type="match status" value="1"/>
</dbReference>
<gene>
    <name evidence="18" type="primary">iNOSL</name>
</gene>
<dbReference type="PRINTS" id="PR00463">
    <property type="entry name" value="EP450I"/>
</dbReference>
<dbReference type="PROSITE" id="PS51384">
    <property type="entry name" value="FAD_FR"/>
    <property type="match status" value="1"/>
</dbReference>
<dbReference type="GO" id="GO:0010181">
    <property type="term" value="F:FMN binding"/>
    <property type="evidence" value="ECO:0007669"/>
    <property type="project" value="InterPro"/>
</dbReference>
<evidence type="ECO:0000256" key="10">
    <source>
        <dbReference type="ARBA" id="ARBA00022827"/>
    </source>
</evidence>
<dbReference type="Gene3D" id="3.40.50.360">
    <property type="match status" value="1"/>
</dbReference>
<evidence type="ECO:0000313" key="18">
    <source>
        <dbReference type="EMBL" id="AJP77023.1"/>
    </source>
</evidence>
<evidence type="ECO:0000256" key="3">
    <source>
        <dbReference type="ARBA" id="ARBA00001974"/>
    </source>
</evidence>
<comment type="similarity">
    <text evidence="4">In the N-terminal section; belongs to the cytochrome P450 family.</text>
</comment>
<feature type="domain" description="Flavodoxin-like" evidence="16">
    <location>
        <begin position="529"/>
        <end position="673"/>
    </location>
</feature>
<dbReference type="Gene3D" id="3.40.50.80">
    <property type="entry name" value="Nucleotide-binding domain of ferredoxin-NADP reductase (FNR) module"/>
    <property type="match status" value="1"/>
</dbReference>
<dbReference type="Pfam" id="PF00667">
    <property type="entry name" value="FAD_binding_1"/>
    <property type="match status" value="1"/>
</dbReference>
<dbReference type="InterPro" id="IPR008254">
    <property type="entry name" value="Flavodoxin/NO_synth"/>
</dbReference>
<dbReference type="CDD" id="cd11068">
    <property type="entry name" value="CYP120A1"/>
    <property type="match status" value="1"/>
</dbReference>
<evidence type="ECO:0000256" key="7">
    <source>
        <dbReference type="ARBA" id="ARBA00022630"/>
    </source>
</evidence>
<feature type="binding site" description="axial binding residue" evidence="15">
    <location>
        <position position="464"/>
    </location>
    <ligand>
        <name>heme</name>
        <dbReference type="ChEBI" id="CHEBI:30413"/>
    </ligand>
    <ligandPart>
        <name>Fe</name>
        <dbReference type="ChEBI" id="CHEBI:18248"/>
    </ligandPart>
</feature>
<dbReference type="InterPro" id="IPR003097">
    <property type="entry name" value="CysJ-like_FAD-binding"/>
</dbReference>
<dbReference type="PROSITE" id="PS50902">
    <property type="entry name" value="FLAVODOXIN_LIKE"/>
    <property type="match status" value="1"/>
</dbReference>
<comment type="cofactor">
    <cofactor evidence="3">
        <name>FAD</name>
        <dbReference type="ChEBI" id="CHEBI:57692"/>
    </cofactor>
</comment>
<evidence type="ECO:0000256" key="12">
    <source>
        <dbReference type="ARBA" id="ARBA00023002"/>
    </source>
</evidence>
<dbReference type="InterPro" id="IPR039261">
    <property type="entry name" value="FNR_nucleotide-bd"/>
</dbReference>
<evidence type="ECO:0000259" key="16">
    <source>
        <dbReference type="PROSITE" id="PS50902"/>
    </source>
</evidence>
<dbReference type="Pfam" id="PF00258">
    <property type="entry name" value="Flavodoxin_1"/>
    <property type="match status" value="1"/>
</dbReference>
<dbReference type="EMBL" id="KP052853">
    <property type="protein sequence ID" value="AJP77023.1"/>
    <property type="molecule type" value="Genomic_DNA"/>
</dbReference>
<feature type="domain" description="FAD-binding FR-type" evidence="17">
    <location>
        <begin position="715"/>
        <end position="942"/>
    </location>
</feature>
<dbReference type="InterPro" id="IPR001128">
    <property type="entry name" value="Cyt_P450"/>
</dbReference>
<dbReference type="PRINTS" id="PR00385">
    <property type="entry name" value="P450"/>
</dbReference>
<dbReference type="InterPro" id="IPR023173">
    <property type="entry name" value="NADPH_Cyt_P450_Rdtase_alpha"/>
</dbReference>
<dbReference type="GO" id="GO:0005506">
    <property type="term" value="F:iron ion binding"/>
    <property type="evidence" value="ECO:0007669"/>
    <property type="project" value="InterPro"/>
</dbReference>
<dbReference type="SUPFAM" id="SSF52343">
    <property type="entry name" value="Ferredoxin reductase-like, C-terminal NADP-linked domain"/>
    <property type="match status" value="1"/>
</dbReference>
<protein>
    <submittedName>
        <fullName evidence="18">Inducible nitric oxide synthase-like protein</fullName>
    </submittedName>
</protein>
<keyword evidence="8" id="KW-0288">FMN</keyword>
<dbReference type="PANTHER" id="PTHR19384:SF127">
    <property type="entry name" value="BIFUNCTIONAL CYTOCHROME P450_NADPH--P450 REDUCTASE"/>
    <property type="match status" value="1"/>
</dbReference>
<dbReference type="Gene3D" id="1.20.990.10">
    <property type="entry name" value="NADPH-cytochrome p450 Reductase, Chain A, domain 3"/>
    <property type="match status" value="1"/>
</dbReference>
<dbReference type="GO" id="GO:0005829">
    <property type="term" value="C:cytosol"/>
    <property type="evidence" value="ECO:0007669"/>
    <property type="project" value="TreeGrafter"/>
</dbReference>
<proteinExistence type="inferred from homology"/>
<evidence type="ECO:0000256" key="9">
    <source>
        <dbReference type="ARBA" id="ARBA00022723"/>
    </source>
</evidence>
<organism evidence="18">
    <name type="scientific">Inonotus obliquus</name>
    <dbReference type="NCBI Taxonomy" id="167356"/>
    <lineage>
        <taxon>Eukaryota</taxon>
        <taxon>Fungi</taxon>
        <taxon>Dikarya</taxon>
        <taxon>Basidiomycota</taxon>
        <taxon>Agaricomycotina</taxon>
        <taxon>Agaricomycetes</taxon>
        <taxon>Hymenochaetales</taxon>
        <taxon>Hymenochaetaceae</taxon>
        <taxon>Inonotus</taxon>
    </lineage>
</organism>
<comment type="cofactor">
    <cofactor evidence="2 15">
        <name>heme</name>
        <dbReference type="ChEBI" id="CHEBI:30413"/>
    </cofactor>
</comment>
<dbReference type="InterPro" id="IPR017972">
    <property type="entry name" value="Cyt_P450_CS"/>
</dbReference>
<dbReference type="Gene3D" id="2.40.30.10">
    <property type="entry name" value="Translation factors"/>
    <property type="match status" value="1"/>
</dbReference>
<evidence type="ECO:0000256" key="8">
    <source>
        <dbReference type="ARBA" id="ARBA00022643"/>
    </source>
</evidence>
<dbReference type="GO" id="GO:0020037">
    <property type="term" value="F:heme binding"/>
    <property type="evidence" value="ECO:0007669"/>
    <property type="project" value="InterPro"/>
</dbReference>
<keyword evidence="7" id="KW-0285">Flavoprotein</keyword>
<dbReference type="GO" id="GO:0050660">
    <property type="term" value="F:flavin adenine dinucleotide binding"/>
    <property type="evidence" value="ECO:0007669"/>
    <property type="project" value="TreeGrafter"/>
</dbReference>
<dbReference type="PIRSF" id="PIRSF000209">
    <property type="entry name" value="Bifunctional_P450_P450R"/>
    <property type="match status" value="1"/>
</dbReference>
<dbReference type="InterPro" id="IPR023206">
    <property type="entry name" value="Bifunctional_P450_P450_red"/>
</dbReference>
<keyword evidence="13 15" id="KW-0408">Iron</keyword>
<dbReference type="InterPro" id="IPR036396">
    <property type="entry name" value="Cyt_P450_sf"/>
</dbReference>
<dbReference type="InterPro" id="IPR001433">
    <property type="entry name" value="OxRdtase_FAD/NAD-bd"/>
</dbReference>
<dbReference type="PANTHER" id="PTHR19384">
    <property type="entry name" value="NITRIC OXIDE SYNTHASE-RELATED"/>
    <property type="match status" value="1"/>
</dbReference>
<keyword evidence="6 15" id="KW-0349">Heme</keyword>
<keyword evidence="12" id="KW-0560">Oxidoreductase</keyword>
<dbReference type="GO" id="GO:0003958">
    <property type="term" value="F:NADPH-hemoprotein reductase activity"/>
    <property type="evidence" value="ECO:0007669"/>
    <property type="project" value="InterPro"/>
</dbReference>
<dbReference type="InterPro" id="IPR017927">
    <property type="entry name" value="FAD-bd_FR_type"/>
</dbReference>
<dbReference type="AlphaFoldDB" id="A0A0C5LBP0"/>
<dbReference type="SUPFAM" id="SSF52218">
    <property type="entry name" value="Flavoproteins"/>
    <property type="match status" value="1"/>
</dbReference>
<dbReference type="InterPro" id="IPR029039">
    <property type="entry name" value="Flavoprotein-like_sf"/>
</dbReference>
<dbReference type="SUPFAM" id="SSF63380">
    <property type="entry name" value="Riboflavin synthase domain-like"/>
    <property type="match status" value="1"/>
</dbReference>
<keyword evidence="9 15" id="KW-0479">Metal-binding</keyword>
<evidence type="ECO:0000256" key="4">
    <source>
        <dbReference type="ARBA" id="ARBA00010018"/>
    </source>
</evidence>
<evidence type="ECO:0000256" key="15">
    <source>
        <dbReference type="PIRSR" id="PIRSR000209-1"/>
    </source>
</evidence>
<evidence type="ECO:0000256" key="11">
    <source>
        <dbReference type="ARBA" id="ARBA00022857"/>
    </source>
</evidence>
<reference evidence="18" key="1">
    <citation type="journal article" date="2015" name="Appl. Microbiol. Biotechnol.">
        <title>Correlation of nitric oxide produced by an inducible nitric oxide synthase-like protein with enhanced expression of the phenylpropanoid pathway in Inonotus obliquus cocultured with Phellinus morii.</title>
        <authorList>
            <person name="Zhao Y."/>
            <person name="Xi Q."/>
            <person name="Xu Q."/>
            <person name="He M."/>
            <person name="Ding J."/>
            <person name="Dai Y."/>
            <person name="Keller N.P."/>
            <person name="Zheng W."/>
        </authorList>
    </citation>
    <scope>NUCLEOTIDE SEQUENCE</scope>
    <source>
        <strain evidence="18">ATCC 28281</strain>
    </source>
</reference>
<dbReference type="Pfam" id="PF00175">
    <property type="entry name" value="NAD_binding_1"/>
    <property type="match status" value="1"/>
</dbReference>
<dbReference type="GO" id="GO:0070330">
    <property type="term" value="F:aromatase activity"/>
    <property type="evidence" value="ECO:0007669"/>
    <property type="project" value="InterPro"/>
</dbReference>
<keyword evidence="10" id="KW-0274">FAD</keyword>
<dbReference type="Pfam" id="PF00067">
    <property type="entry name" value="p450"/>
    <property type="match status" value="1"/>
</dbReference>
<dbReference type="Gene3D" id="1.10.630.10">
    <property type="entry name" value="Cytochrome P450"/>
    <property type="match status" value="1"/>
</dbReference>
<dbReference type="InterPro" id="IPR017938">
    <property type="entry name" value="Riboflavin_synthase-like_b-brl"/>
</dbReference>
<accession>A0A0C5LBP0</accession>
<keyword evidence="14" id="KW-0503">Monooxygenase</keyword>
<evidence type="ECO:0000256" key="13">
    <source>
        <dbReference type="ARBA" id="ARBA00023004"/>
    </source>
</evidence>
<dbReference type="CDD" id="cd06206">
    <property type="entry name" value="bifunctional_CYPOR"/>
    <property type="match status" value="1"/>
</dbReference>
<sequence length="1100" mass="123977">MDYPPLDRTWDQQDDQFNSLLQSSMDTLSEIPRPPTIPLLGNAALVDLDVPLRTFLLLAKQYGEIYRMSFSGGIVLIHVNTAAMVQQLSDDARFKKSVSRGLREVRNLAGDGLFTADIEEPNWGIARKNFNSIFSQLASHCKQWCYADRILLPAFSASNIRNMFPDMQDICSQMVLKWYRFGPSYVFDPSGDYTRLTFDTIALCSMSYRFNSFYQSGMPAFTQEMADFLATSSRRSFRPAIVKKMPLLFKAEDQKYFEAAKHMTDVAKGIIRLRKEQPVDRPDLLTLMLEGKDPKTEAQLSEENIVYNLLTFLIAGHETTSGMLTFATYYLLKNPSCLQKLREELDEVLGSEDPSLEDLGKLPYLTAVLREALRLWPTVPARSVIPKQDFILIGGDGDPMNPRNKRYAINKDQIIFVHALTAHRDPLVWGDDAEEFRPERMLDGRFEALPKHAWQPFSFGLRACIGRSFAWQEAMLVLASVFSKFDVVVPRRQRMESGRRGPVVGVPRPMVAKKETVQGPERVLDAHPLLVLYGSNTGTAQAFAQRIAHNSYFHGFKSQLGTLDSAAGRLPTNVPVVIVTASFEGEPADNAAQFVTWLSSICGERRKNALDGVAYAIFGCGNQEWVGTYQRIPKFIDEKMSDVGAKRFMERGEGDASSPYFFQKFDEFEEQMWEVLEKARSYIVARNITPPSGRVELTISLKKFDATRKELLRVLDIESGRVIGHRLLTKPGVPEKRHVEIELPEDMTYRAGDYLAIIPSNPVEIVGKAIRLFELSGQQEIYIKANGPTTLPTGSPITVHTLLSDFVELSQPVTTRDLRSLIEVSSSKVTIEALSSLLNDYHKVITKRISILDLLEVYTDINLPFATFLSLLPPMRVRQYSISSSPLVHPSSVSLTFSVIDSPSTPGSKRFQGVASTFLARLKKGDIVSVAVRPSAAQFSLPVDPTIPIIMFAAGSGLAPFRGFVQDRAAQKAAGRIVGRTVLFFGCRDPEEDYLYMDSELQEWQQSGVVEVRPSFSKRSEVSEGCKYVQHRVWHDRQLLSELIEAQARLYTCGSRRMAHAVKQVCIDILKDSHPDWSDERTLDAWERVQKERYATDVFD</sequence>
<evidence type="ECO:0000259" key="17">
    <source>
        <dbReference type="PROSITE" id="PS51384"/>
    </source>
</evidence>
<evidence type="ECO:0000256" key="14">
    <source>
        <dbReference type="ARBA" id="ARBA00023033"/>
    </source>
</evidence>
<evidence type="ECO:0000256" key="1">
    <source>
        <dbReference type="ARBA" id="ARBA00001917"/>
    </source>
</evidence>
<evidence type="ECO:0000256" key="5">
    <source>
        <dbReference type="ARBA" id="ARBA00022448"/>
    </source>
</evidence>